<sequence length="784" mass="84588">MQSMLGRGMLRQAARALPRVPRATHQSVRFYAAPIPRKPEYAQITPAILEEIAGALSTPQTSLLSTLGGGSWNQLEASELDGYNNDWMGKYLGKSACVVRPKTTEEVSRVMQVCYANNLAVVPQGGNTGLVGGGVPVHDEVILNLGALNKIRSFDAMSGTLVCDAGCILEALDDHVAEHGYMMPLDLGAKGSCHIGGNVATNAGGLRFLRYGSLHGSVLGLEVVLPNGEILPGLQTLRKDNTGLDLKQLFIGSEGTLGVITGVSIATPRRPSAMNVAVFGVDSFEAVQATFQMTKKHCAEILSAFEFVDQESFGIVLNNASAAPRDPFAERHPMYVLVETSGSNKDHDDEKLQGLLEELLESGTISDGVLAQDESQMKGLWSLRESVPESLGHYGKVYKYDISIPIERMYELVLDLRARFMEYDMLSTPERQGPVKAVCGYGHIGDGNLHINIVAQAYDPAVEAVIEPYIYEWVASVRQYKASITAGAEGFALGSVATLFGGTFLQRRSPTIRNLPVAIKFSMVVSGGLAIAMIYAEKAGIAVDEAHFSDAAAKAKRSRMSELDKRWDELTPRDQALTWAKDNKFSVVIGSWLSSMTGSWLYIQSQPLSFSQKLVQARVWAQGLTLASLLIMAGITHIPTAGDKILEQERTSGDHSWRNILHDDNSSDKQVYSRQEENTARKLEADILSETKGAFDKAKSEAKDVAKDTESGAKDLAKDAKAEAKDAAKDAESGAKDLAKDAESGAKDIAKDVKGGAKVIVKDAEGGAKVFAKDAESEAKELTK</sequence>
<dbReference type="Pfam" id="PF02913">
    <property type="entry name" value="FAD-oxidase_C"/>
    <property type="match status" value="1"/>
</dbReference>
<dbReference type="Gene3D" id="3.30.465.10">
    <property type="match status" value="1"/>
</dbReference>
<dbReference type="InterPro" id="IPR016169">
    <property type="entry name" value="FAD-bd_PCMH_sub2"/>
</dbReference>
<dbReference type="Proteomes" id="UP001217754">
    <property type="component" value="Chromosome 8"/>
</dbReference>
<evidence type="ECO:0000313" key="13">
    <source>
        <dbReference type="Proteomes" id="UP001217754"/>
    </source>
</evidence>
<keyword evidence="3" id="KW-0285">Flavoprotein</keyword>
<gene>
    <name evidence="12" type="primary">DLD2</name>
    <name evidence="12" type="ORF">MJAP1_003822</name>
</gene>
<evidence type="ECO:0000259" key="10">
    <source>
        <dbReference type="PROSITE" id="PS51387"/>
    </source>
</evidence>
<evidence type="ECO:0000256" key="4">
    <source>
        <dbReference type="ARBA" id="ARBA00022692"/>
    </source>
</evidence>
<dbReference type="PROSITE" id="PS51387">
    <property type="entry name" value="FAD_PCMH"/>
    <property type="match status" value="1"/>
</dbReference>
<evidence type="ECO:0000256" key="9">
    <source>
        <dbReference type="SAM" id="MobiDB-lite"/>
    </source>
</evidence>
<dbReference type="InterPro" id="IPR016167">
    <property type="entry name" value="FAD-bd_PCMH_sub1"/>
</dbReference>
<evidence type="ECO:0000256" key="7">
    <source>
        <dbReference type="ARBA" id="ARBA00023002"/>
    </source>
</evidence>
<evidence type="ECO:0000256" key="2">
    <source>
        <dbReference type="ARBA" id="ARBA00004173"/>
    </source>
</evidence>
<dbReference type="InterPro" id="IPR036318">
    <property type="entry name" value="FAD-bd_PCMH-like_sf"/>
</dbReference>
<dbReference type="InterPro" id="IPR016166">
    <property type="entry name" value="FAD-bd_PCMH"/>
</dbReference>
<dbReference type="InterPro" id="IPR051264">
    <property type="entry name" value="FAD-oxidored/transferase_4"/>
</dbReference>
<dbReference type="EMBL" id="CP119965">
    <property type="protein sequence ID" value="WFD40831.1"/>
    <property type="molecule type" value="Genomic_DNA"/>
</dbReference>
<dbReference type="FunFam" id="3.30.43.10:FF:000011">
    <property type="entry name" value="D-lactate dehydrogenase (Cytochrome)"/>
    <property type="match status" value="1"/>
</dbReference>
<evidence type="ECO:0000313" key="12">
    <source>
        <dbReference type="EMBL" id="WFD40831.1"/>
    </source>
</evidence>
<comment type="cofactor">
    <cofactor evidence="1">
        <name>FAD</name>
        <dbReference type="ChEBI" id="CHEBI:57692"/>
    </cofactor>
</comment>
<dbReference type="SUPFAM" id="SSF56176">
    <property type="entry name" value="FAD-binding/transporter-associated domain-like"/>
    <property type="match status" value="1"/>
</dbReference>
<feature type="region of interest" description="Disordered" evidence="9">
    <location>
        <begin position="699"/>
        <end position="718"/>
    </location>
</feature>
<keyword evidence="6" id="KW-1133">Transmembrane helix</keyword>
<feature type="region of interest" description="Disordered" evidence="9">
    <location>
        <begin position="728"/>
        <end position="749"/>
    </location>
</feature>
<reference evidence="12" key="1">
    <citation type="submission" date="2023-03" db="EMBL/GenBank/DDBJ databases">
        <title>Mating type loci evolution in Malassezia.</title>
        <authorList>
            <person name="Coelho M.A."/>
        </authorList>
    </citation>
    <scope>NUCLEOTIDE SEQUENCE</scope>
    <source>
        <strain evidence="12">CBS 9431</strain>
    </source>
</reference>
<feature type="domain" description="HIG1" evidence="11">
    <location>
        <begin position="557"/>
        <end position="647"/>
    </location>
</feature>
<dbReference type="PANTHER" id="PTHR43716">
    <property type="entry name" value="D-2-HYDROXYGLUTARATE DEHYDROGENASE, MITOCHONDRIAL"/>
    <property type="match status" value="1"/>
</dbReference>
<keyword evidence="7 12" id="KW-0560">Oxidoreductase</keyword>
<dbReference type="Gene3D" id="3.30.70.2740">
    <property type="match status" value="1"/>
</dbReference>
<keyword evidence="8" id="KW-0472">Membrane</keyword>
<dbReference type="GO" id="GO:0071949">
    <property type="term" value="F:FAD binding"/>
    <property type="evidence" value="ECO:0007669"/>
    <property type="project" value="InterPro"/>
</dbReference>
<dbReference type="GeneID" id="85227473"/>
<dbReference type="Gene3D" id="3.30.43.10">
    <property type="entry name" value="Uridine Diphospho-n-acetylenolpyruvylglucosamine Reductase, domain 2"/>
    <property type="match status" value="1"/>
</dbReference>
<evidence type="ECO:0000256" key="3">
    <source>
        <dbReference type="ARBA" id="ARBA00022630"/>
    </source>
</evidence>
<dbReference type="InterPro" id="IPR006094">
    <property type="entry name" value="Oxid_FAD_bind_N"/>
</dbReference>
<dbReference type="InterPro" id="IPR007667">
    <property type="entry name" value="Hypoxia_induced_domain"/>
</dbReference>
<keyword evidence="13" id="KW-1185">Reference proteome</keyword>
<evidence type="ECO:0000259" key="11">
    <source>
        <dbReference type="PROSITE" id="PS51503"/>
    </source>
</evidence>
<dbReference type="Pfam" id="PF04588">
    <property type="entry name" value="HIG_1_N"/>
    <property type="match status" value="1"/>
</dbReference>
<dbReference type="PANTHER" id="PTHR43716:SF1">
    <property type="entry name" value="D-2-HYDROXYGLUTARATE DEHYDROGENASE, MITOCHONDRIAL"/>
    <property type="match status" value="1"/>
</dbReference>
<protein>
    <submittedName>
        <fullName evidence="12">(R)-2-hydroxyglutarate--pyruvate transhydrogenase</fullName>
        <ecNumber evidence="12">1.1.99.40</ecNumber>
    </submittedName>
</protein>
<dbReference type="EC" id="1.1.99.40" evidence="12"/>
<proteinExistence type="predicted"/>
<dbReference type="InterPro" id="IPR004113">
    <property type="entry name" value="FAD-bd_oxidored_4_C"/>
</dbReference>
<evidence type="ECO:0000256" key="1">
    <source>
        <dbReference type="ARBA" id="ARBA00001974"/>
    </source>
</evidence>
<feature type="region of interest" description="Disordered" evidence="9">
    <location>
        <begin position="656"/>
        <end position="678"/>
    </location>
</feature>
<keyword evidence="4" id="KW-0812">Transmembrane</keyword>
<dbReference type="RefSeq" id="XP_060123728.1">
    <property type="nucleotide sequence ID" value="XM_060267745.1"/>
</dbReference>
<dbReference type="PROSITE" id="PS51503">
    <property type="entry name" value="HIG1"/>
    <property type="match status" value="1"/>
</dbReference>
<evidence type="ECO:0000256" key="8">
    <source>
        <dbReference type="ARBA" id="ARBA00023136"/>
    </source>
</evidence>
<dbReference type="FunFam" id="3.30.465.10:FF:000001">
    <property type="entry name" value="D-2-hydroxyglutarate dehydrogenase, mitochondrial"/>
    <property type="match status" value="1"/>
</dbReference>
<dbReference type="Gene3D" id="1.20.120.20">
    <property type="entry name" value="Apolipoprotein"/>
    <property type="match status" value="1"/>
</dbReference>
<dbReference type="GO" id="GO:0016491">
    <property type="term" value="F:oxidoreductase activity"/>
    <property type="evidence" value="ECO:0007669"/>
    <property type="project" value="UniProtKB-KW"/>
</dbReference>
<organism evidence="12 13">
    <name type="scientific">Malassezia japonica</name>
    <dbReference type="NCBI Taxonomy" id="223818"/>
    <lineage>
        <taxon>Eukaryota</taxon>
        <taxon>Fungi</taxon>
        <taxon>Dikarya</taxon>
        <taxon>Basidiomycota</taxon>
        <taxon>Ustilaginomycotina</taxon>
        <taxon>Malasseziomycetes</taxon>
        <taxon>Malasseziales</taxon>
        <taxon>Malasseziaceae</taxon>
        <taxon>Malassezia</taxon>
    </lineage>
</organism>
<accession>A0AAF0JHH0</accession>
<dbReference type="FunFam" id="3.30.70.2190:FF:000001">
    <property type="entry name" value="D-2-hydroxyglutarate dehydrogenase mitochondrial"/>
    <property type="match status" value="1"/>
</dbReference>
<evidence type="ECO:0000256" key="6">
    <source>
        <dbReference type="ARBA" id="ARBA00022989"/>
    </source>
</evidence>
<dbReference type="Pfam" id="PF01565">
    <property type="entry name" value="FAD_binding_4"/>
    <property type="match status" value="1"/>
</dbReference>
<feature type="compositionally biased region" description="Basic and acidic residues" evidence="9">
    <location>
        <begin position="656"/>
        <end position="667"/>
    </location>
</feature>
<name>A0AAF0JHH0_9BASI</name>
<feature type="domain" description="FAD-binding PCMH-type" evidence="10">
    <location>
        <begin position="91"/>
        <end position="270"/>
    </location>
</feature>
<dbReference type="GO" id="GO:0005739">
    <property type="term" value="C:mitochondrion"/>
    <property type="evidence" value="ECO:0007669"/>
    <property type="project" value="UniProtKB-SubCell"/>
</dbReference>
<comment type="subcellular location">
    <subcellularLocation>
        <location evidence="2">Mitochondrion</location>
    </subcellularLocation>
</comment>
<dbReference type="InterPro" id="IPR016164">
    <property type="entry name" value="FAD-linked_Oxase-like_C"/>
</dbReference>
<dbReference type="Gene3D" id="3.30.70.2190">
    <property type="match status" value="1"/>
</dbReference>
<dbReference type="AlphaFoldDB" id="A0AAF0JHH0"/>
<evidence type="ECO:0000256" key="5">
    <source>
        <dbReference type="ARBA" id="ARBA00022827"/>
    </source>
</evidence>
<keyword evidence="5" id="KW-0274">FAD</keyword>
<dbReference type="SUPFAM" id="SSF55103">
    <property type="entry name" value="FAD-linked oxidases, C-terminal domain"/>
    <property type="match status" value="1"/>
</dbReference>